<name>A0ABU3KB01_9BACT</name>
<dbReference type="InterPro" id="IPR011006">
    <property type="entry name" value="CheY-like_superfamily"/>
</dbReference>
<dbReference type="SUPFAM" id="SSF52172">
    <property type="entry name" value="CheY-like"/>
    <property type="match status" value="1"/>
</dbReference>
<proteinExistence type="predicted"/>
<dbReference type="RefSeq" id="WP_313833944.1">
    <property type="nucleotide sequence ID" value="NZ_JAQOUE010000001.1"/>
</dbReference>
<dbReference type="CDD" id="cd00156">
    <property type="entry name" value="REC"/>
    <property type="match status" value="1"/>
</dbReference>
<feature type="modified residue" description="4-aspartylphosphate" evidence="2">
    <location>
        <position position="60"/>
    </location>
</feature>
<evidence type="ECO:0000313" key="4">
    <source>
        <dbReference type="EMBL" id="MDT7043377.1"/>
    </source>
</evidence>
<accession>A0ABU3KB01</accession>
<evidence type="ECO:0000259" key="3">
    <source>
        <dbReference type="PROSITE" id="PS50110"/>
    </source>
</evidence>
<dbReference type="PROSITE" id="PS50110">
    <property type="entry name" value="RESPONSE_REGULATORY"/>
    <property type="match status" value="1"/>
</dbReference>
<keyword evidence="1 2" id="KW-0597">Phosphoprotein</keyword>
<dbReference type="Proteomes" id="UP001250932">
    <property type="component" value="Unassembled WGS sequence"/>
</dbReference>
<comment type="caution">
    <text evidence="4">The sequence shown here is derived from an EMBL/GenBank/DDBJ whole genome shotgun (WGS) entry which is preliminary data.</text>
</comment>
<keyword evidence="5" id="KW-1185">Reference proteome</keyword>
<evidence type="ECO:0000313" key="5">
    <source>
        <dbReference type="Proteomes" id="UP001250932"/>
    </source>
</evidence>
<dbReference type="Pfam" id="PF00072">
    <property type="entry name" value="Response_reg"/>
    <property type="match status" value="1"/>
</dbReference>
<protein>
    <submittedName>
        <fullName evidence="4">Response regulator</fullName>
    </submittedName>
</protein>
<evidence type="ECO:0000256" key="2">
    <source>
        <dbReference type="PROSITE-ProRule" id="PRU00169"/>
    </source>
</evidence>
<evidence type="ECO:0000256" key="1">
    <source>
        <dbReference type="ARBA" id="ARBA00022553"/>
    </source>
</evidence>
<dbReference type="InterPro" id="IPR050595">
    <property type="entry name" value="Bact_response_regulator"/>
</dbReference>
<dbReference type="SMART" id="SM00448">
    <property type="entry name" value="REC"/>
    <property type="match status" value="1"/>
</dbReference>
<dbReference type="EMBL" id="JAQOUE010000001">
    <property type="protein sequence ID" value="MDT7043377.1"/>
    <property type="molecule type" value="Genomic_DNA"/>
</dbReference>
<organism evidence="4 5">
    <name type="scientific">Candidatus Nitronereus thalassa</name>
    <dbReference type="NCBI Taxonomy" id="3020898"/>
    <lineage>
        <taxon>Bacteria</taxon>
        <taxon>Pseudomonadati</taxon>
        <taxon>Nitrospirota</taxon>
        <taxon>Nitrospiria</taxon>
        <taxon>Nitrospirales</taxon>
        <taxon>Nitrospiraceae</taxon>
        <taxon>Candidatus Nitronereus</taxon>
    </lineage>
</organism>
<dbReference type="InterPro" id="IPR001789">
    <property type="entry name" value="Sig_transdc_resp-reg_receiver"/>
</dbReference>
<dbReference type="PANTHER" id="PTHR44591">
    <property type="entry name" value="STRESS RESPONSE REGULATOR PROTEIN 1"/>
    <property type="match status" value="1"/>
</dbReference>
<dbReference type="PANTHER" id="PTHR44591:SF23">
    <property type="entry name" value="CHEY SUBFAMILY"/>
    <property type="match status" value="1"/>
</dbReference>
<sequence>MPRAGKQKKFRIVVAEKNTKCRTIACDLVKRLHCIPIPVESVPEALDAIRTHRIDLVLLDVDLARLENLDAVNTIRQIAPLVPIVMMSQVFTPTLARRLCDRGVQSFLVKPIQLDQLAMTLFRYLL</sequence>
<feature type="domain" description="Response regulatory" evidence="3">
    <location>
        <begin position="11"/>
        <end position="125"/>
    </location>
</feature>
<reference evidence="4 5" key="1">
    <citation type="journal article" date="2023" name="ISME J.">
        <title>Cultivation and genomic characterization of novel and ubiquitous marine nitrite-oxidizing bacteria from the Nitrospirales.</title>
        <authorList>
            <person name="Mueller A.J."/>
            <person name="Daebeler A."/>
            <person name="Herbold C.W."/>
            <person name="Kirkegaard R.H."/>
            <person name="Daims H."/>
        </authorList>
    </citation>
    <scope>NUCLEOTIDE SEQUENCE [LARGE SCALE GENOMIC DNA]</scope>
    <source>
        <strain evidence="4 5">EB</strain>
    </source>
</reference>
<gene>
    <name evidence="4" type="ORF">PPG34_13535</name>
</gene>
<dbReference type="Gene3D" id="3.40.50.2300">
    <property type="match status" value="1"/>
</dbReference>